<dbReference type="Proteomes" id="UP000008312">
    <property type="component" value="Unassembled WGS sequence"/>
</dbReference>
<protein>
    <submittedName>
        <fullName evidence="1">Uncharacterized protein</fullName>
    </submittedName>
</protein>
<evidence type="ECO:0000313" key="1">
    <source>
        <dbReference type="EMBL" id="CBK20922.2"/>
    </source>
</evidence>
<dbReference type="GeneID" id="24918442"/>
<dbReference type="RefSeq" id="XP_012894970.1">
    <property type="nucleotide sequence ID" value="XM_013039516.1"/>
</dbReference>
<sequence length="22" mass="2500">MFDSLAHGMKMRSVFLRGDSLT</sequence>
<dbReference type="EMBL" id="FN668639">
    <property type="protein sequence ID" value="CBK20922.2"/>
    <property type="molecule type" value="Genomic_DNA"/>
</dbReference>
<dbReference type="InParanoid" id="D8LXC7"/>
<reference evidence="1" key="1">
    <citation type="submission" date="2010-02" db="EMBL/GenBank/DDBJ databases">
        <title>Sequencing and annotation of the Blastocystis hominis genome.</title>
        <authorList>
            <person name="Wincker P."/>
        </authorList>
    </citation>
    <scope>NUCLEOTIDE SEQUENCE</scope>
    <source>
        <strain evidence="1">Singapore isolate B</strain>
    </source>
</reference>
<dbReference type="AlphaFoldDB" id="D8LXC7"/>
<gene>
    <name evidence="1" type="ORF">GSBLH_T00001165001</name>
</gene>
<organism evidence="1">
    <name type="scientific">Blastocystis hominis</name>
    <dbReference type="NCBI Taxonomy" id="12968"/>
    <lineage>
        <taxon>Eukaryota</taxon>
        <taxon>Sar</taxon>
        <taxon>Stramenopiles</taxon>
        <taxon>Bigyra</taxon>
        <taxon>Opalozoa</taxon>
        <taxon>Opalinata</taxon>
        <taxon>Blastocystidae</taxon>
        <taxon>Blastocystis</taxon>
    </lineage>
</organism>
<keyword evidence="2" id="KW-1185">Reference proteome</keyword>
<proteinExistence type="predicted"/>
<name>D8LXC7_BLAHO</name>
<evidence type="ECO:0000313" key="2">
    <source>
        <dbReference type="Proteomes" id="UP000008312"/>
    </source>
</evidence>
<accession>D8LXC7</accession>